<dbReference type="EC" id="3.5.4.28" evidence="4"/>
<dbReference type="CDD" id="cd01298">
    <property type="entry name" value="ATZ_TRZ_like"/>
    <property type="match status" value="1"/>
</dbReference>
<evidence type="ECO:0000256" key="1">
    <source>
        <dbReference type="ARBA" id="ARBA00022723"/>
    </source>
</evidence>
<comment type="similarity">
    <text evidence="4">Belongs to the metallo-dependent hydrolases superfamily. MTA/SAH deaminase family.</text>
</comment>
<dbReference type="Pfam" id="PF01979">
    <property type="entry name" value="Amidohydro_1"/>
    <property type="match status" value="1"/>
</dbReference>
<dbReference type="SUPFAM" id="SSF51338">
    <property type="entry name" value="Composite domain of metallo-dependent hydrolases"/>
    <property type="match status" value="1"/>
</dbReference>
<comment type="catalytic activity">
    <reaction evidence="4">
        <text>S-methyl-5'-thioadenosine + H2O + H(+) = S-methyl-5'-thioinosine + NH4(+)</text>
        <dbReference type="Rhea" id="RHEA:25025"/>
        <dbReference type="ChEBI" id="CHEBI:15377"/>
        <dbReference type="ChEBI" id="CHEBI:15378"/>
        <dbReference type="ChEBI" id="CHEBI:17509"/>
        <dbReference type="ChEBI" id="CHEBI:28938"/>
        <dbReference type="ChEBI" id="CHEBI:48595"/>
        <dbReference type="EC" id="3.5.4.31"/>
    </reaction>
</comment>
<dbReference type="InterPro" id="IPR006680">
    <property type="entry name" value="Amidohydro-rel"/>
</dbReference>
<comment type="cofactor">
    <cofactor evidence="4">
        <name>Zn(2+)</name>
        <dbReference type="ChEBI" id="CHEBI:29105"/>
    </cofactor>
    <text evidence="4">Binds 1 zinc ion per subunit.</text>
</comment>
<dbReference type="InterPro" id="IPR011059">
    <property type="entry name" value="Metal-dep_hydrolase_composite"/>
</dbReference>
<dbReference type="STRING" id="870242.cpu_04440"/>
<dbReference type="Gene3D" id="3.20.20.140">
    <property type="entry name" value="Metal-dependent hydrolases"/>
    <property type="match status" value="1"/>
</dbReference>
<accession>A0A1L8CSU7</accession>
<feature type="binding site" evidence="4">
    <location>
        <position position="305"/>
    </location>
    <ligand>
        <name>substrate</name>
    </ligand>
</feature>
<name>A0A1L8CSU7_9THEO</name>
<evidence type="ECO:0000313" key="6">
    <source>
        <dbReference type="EMBL" id="GAV21934.1"/>
    </source>
</evidence>
<dbReference type="InterPro" id="IPR023512">
    <property type="entry name" value="Deaminase_MtaD/DadD"/>
</dbReference>
<dbReference type="PANTHER" id="PTHR43794">
    <property type="entry name" value="AMINOHYDROLASE SSNA-RELATED"/>
    <property type="match status" value="1"/>
</dbReference>
<evidence type="ECO:0000256" key="3">
    <source>
        <dbReference type="ARBA" id="ARBA00022833"/>
    </source>
</evidence>
<dbReference type="GO" id="GO:0050270">
    <property type="term" value="F:S-adenosylhomocysteine deaminase activity"/>
    <property type="evidence" value="ECO:0007669"/>
    <property type="project" value="UniProtKB-UniRule"/>
</dbReference>
<feature type="domain" description="Amidohydrolase-related" evidence="5">
    <location>
        <begin position="52"/>
        <end position="410"/>
    </location>
</feature>
<dbReference type="GO" id="GO:0090614">
    <property type="term" value="F:5'-methylthioadenosine deaminase activity"/>
    <property type="evidence" value="ECO:0007669"/>
    <property type="project" value="UniProtKB-UniRule"/>
</dbReference>
<dbReference type="FunFam" id="3.20.20.140:FF:000014">
    <property type="entry name" value="5-methylthioadenosine/S-adenosylhomocysteine deaminase"/>
    <property type="match status" value="1"/>
</dbReference>
<feature type="binding site" evidence="4">
    <location>
        <position position="220"/>
    </location>
    <ligand>
        <name>substrate</name>
    </ligand>
</feature>
<protein>
    <recommendedName>
        <fullName evidence="4">5-methylthioadenosine/S-adenosylhomocysteine deaminase</fullName>
        <shortName evidence="4">MTA/SAH deaminase</shortName>
        <ecNumber evidence="4">3.5.4.28</ecNumber>
        <ecNumber evidence="4">3.5.4.31</ecNumber>
    </recommendedName>
</protein>
<feature type="binding site" evidence="4">
    <location>
        <position position="61"/>
    </location>
    <ligand>
        <name>Zn(2+)</name>
        <dbReference type="ChEBI" id="CHEBI:29105"/>
    </ligand>
</feature>
<dbReference type="RefSeq" id="WP_075858368.1">
    <property type="nucleotide sequence ID" value="NZ_BDJK01000006.1"/>
</dbReference>
<dbReference type="InterPro" id="IPR050287">
    <property type="entry name" value="MTA/SAH_deaminase"/>
</dbReference>
<organism evidence="6 7">
    <name type="scientific">Carboxydothermus pertinax</name>
    <dbReference type="NCBI Taxonomy" id="870242"/>
    <lineage>
        <taxon>Bacteria</taxon>
        <taxon>Bacillati</taxon>
        <taxon>Bacillota</taxon>
        <taxon>Clostridia</taxon>
        <taxon>Thermoanaerobacterales</taxon>
        <taxon>Thermoanaerobacteraceae</taxon>
        <taxon>Carboxydothermus</taxon>
    </lineage>
</organism>
<dbReference type="EMBL" id="BDJK01000006">
    <property type="protein sequence ID" value="GAV21934.1"/>
    <property type="molecule type" value="Genomic_DNA"/>
</dbReference>
<evidence type="ECO:0000313" key="7">
    <source>
        <dbReference type="Proteomes" id="UP000187485"/>
    </source>
</evidence>
<sequence length="444" mass="48923">MSILIKNGTIVTMNANRDIFQGDLYIEGNTIKQIGPSLSVTADKVIDATSKVVIPGLIQTHIHLCQTLFRGQADDLELLDWLKLRIWPLEGGHDPESLYYSAMLGIGELFKGGTTAIVDMATVNHTDSNFQAIYDGGIRAISGKCMMDYGTEVPKTMQDTTENALNESVRLLEKWHGRDNGRIMYAFTPRFAVSCTDDLLREVVKLAGRYKVRIHTHASENKGEVEFVLQDRGMRNVLYLEKLGMTAPNLILAHCIHLDEQEMKVLAESKTKIAHCPSSNLKLASGIAKIPELLDLGAEVSIAADGAPCNNNLDAFIEMRMAALIQKPFYGPTSMPAHKVFEMATIGGARAMGLENQIGSLEVGKKADVVIVDLDEMRTTPNEGVNIYTQLVYQAQSSNVLTTIVDGKIVMENRMLKTMDEAEVRRKANESLKRVANRVGVSLA</sequence>
<evidence type="ECO:0000256" key="4">
    <source>
        <dbReference type="HAMAP-Rule" id="MF_01281"/>
    </source>
</evidence>
<comment type="caution">
    <text evidence="4">Lacks conserved residue(s) required for the propagation of feature annotation.</text>
</comment>
<dbReference type="GO" id="GO:0046872">
    <property type="term" value="F:metal ion binding"/>
    <property type="evidence" value="ECO:0007669"/>
    <property type="project" value="UniProtKB-KW"/>
</dbReference>
<feature type="binding site" evidence="4">
    <location>
        <position position="90"/>
    </location>
    <ligand>
        <name>substrate</name>
    </ligand>
</feature>
<feature type="binding site" evidence="4">
    <location>
        <position position="305"/>
    </location>
    <ligand>
        <name>Zn(2+)</name>
        <dbReference type="ChEBI" id="CHEBI:29105"/>
    </ligand>
</feature>
<keyword evidence="2 4" id="KW-0378">Hydrolase</keyword>
<dbReference type="EC" id="3.5.4.31" evidence="4"/>
<keyword evidence="1 4" id="KW-0479">Metal-binding</keyword>
<dbReference type="Gene3D" id="2.30.40.10">
    <property type="entry name" value="Urease, subunit C, domain 1"/>
    <property type="match status" value="1"/>
</dbReference>
<dbReference type="Proteomes" id="UP000187485">
    <property type="component" value="Unassembled WGS sequence"/>
</dbReference>
<evidence type="ECO:0000259" key="5">
    <source>
        <dbReference type="Pfam" id="PF01979"/>
    </source>
</evidence>
<dbReference type="AlphaFoldDB" id="A0A1L8CSU7"/>
<dbReference type="PANTHER" id="PTHR43794:SF11">
    <property type="entry name" value="AMIDOHYDROLASE-RELATED DOMAIN-CONTAINING PROTEIN"/>
    <property type="match status" value="1"/>
</dbReference>
<keyword evidence="3 4" id="KW-0862">Zinc</keyword>
<dbReference type="SUPFAM" id="SSF51556">
    <property type="entry name" value="Metallo-dependent hydrolases"/>
    <property type="match status" value="1"/>
</dbReference>
<dbReference type="NCBIfam" id="NF005557">
    <property type="entry name" value="PRK07228.1"/>
    <property type="match status" value="1"/>
</dbReference>
<feature type="binding site" evidence="4">
    <location>
        <position position="217"/>
    </location>
    <ligand>
        <name>Zn(2+)</name>
        <dbReference type="ChEBI" id="CHEBI:29105"/>
    </ligand>
</feature>
<dbReference type="HAMAP" id="MF_01281">
    <property type="entry name" value="MTA_SAH_deamin"/>
    <property type="match status" value="1"/>
</dbReference>
<gene>
    <name evidence="4" type="primary">mtaD</name>
    <name evidence="6" type="ORF">cpu_04440</name>
</gene>
<reference evidence="7" key="1">
    <citation type="submission" date="2016-12" db="EMBL/GenBank/DDBJ databases">
        <title>Draft Genome Sequences od Carboxydothermus pertinax and islandicus, Hydrogenogenic Carboxydotrophic Bacteria.</title>
        <authorList>
            <person name="Fukuyama Y."/>
            <person name="Ohmae K."/>
            <person name="Yoneda Y."/>
            <person name="Yoshida T."/>
            <person name="Sako Y."/>
        </authorList>
    </citation>
    <scope>NUCLEOTIDE SEQUENCE [LARGE SCALE GENOMIC DNA]</scope>
    <source>
        <strain evidence="7">Ug1</strain>
    </source>
</reference>
<evidence type="ECO:0000256" key="2">
    <source>
        <dbReference type="ARBA" id="ARBA00022801"/>
    </source>
</evidence>
<comment type="function">
    <text evidence="4">Catalyzes the deamination of 5-methylthioadenosine and S-adenosyl-L-homocysteine into 5-methylthioinosine and S-inosyl-L-homocysteine, respectively. Is also able to deaminate adenosine.</text>
</comment>
<comment type="caution">
    <text evidence="6">The sequence shown here is derived from an EMBL/GenBank/DDBJ whole genome shotgun (WGS) entry which is preliminary data.</text>
</comment>
<dbReference type="OrthoDB" id="9807210at2"/>
<comment type="catalytic activity">
    <reaction evidence="4">
        <text>S-adenosyl-L-homocysteine + H2O + H(+) = S-inosyl-L-homocysteine + NH4(+)</text>
        <dbReference type="Rhea" id="RHEA:20716"/>
        <dbReference type="ChEBI" id="CHEBI:15377"/>
        <dbReference type="ChEBI" id="CHEBI:15378"/>
        <dbReference type="ChEBI" id="CHEBI:28938"/>
        <dbReference type="ChEBI" id="CHEBI:57856"/>
        <dbReference type="ChEBI" id="CHEBI:57985"/>
        <dbReference type="EC" id="3.5.4.28"/>
    </reaction>
</comment>
<keyword evidence="7" id="KW-1185">Reference proteome</keyword>
<dbReference type="InterPro" id="IPR032466">
    <property type="entry name" value="Metal_Hydrolase"/>
</dbReference>
<feature type="binding site" evidence="4">
    <location>
        <position position="63"/>
    </location>
    <ligand>
        <name>Zn(2+)</name>
        <dbReference type="ChEBI" id="CHEBI:29105"/>
    </ligand>
</feature>
<proteinExistence type="inferred from homology"/>